<dbReference type="GO" id="GO:0016884">
    <property type="term" value="F:carbon-nitrogen ligase activity, with glutamine as amido-N-donor"/>
    <property type="evidence" value="ECO:0007669"/>
    <property type="project" value="InterPro"/>
</dbReference>
<dbReference type="Pfam" id="PF09424">
    <property type="entry name" value="YqeY"/>
    <property type="match status" value="1"/>
</dbReference>
<dbReference type="OrthoDB" id="9788127at2"/>
<dbReference type="InterPro" id="IPR042184">
    <property type="entry name" value="YqeY/Aim41_N"/>
</dbReference>
<dbReference type="RefSeq" id="WP_114482022.1">
    <property type="nucleotide sequence ID" value="NZ_QPJU01000001.1"/>
</dbReference>
<dbReference type="InterPro" id="IPR019004">
    <property type="entry name" value="YqeY/Aim41"/>
</dbReference>
<dbReference type="Gene3D" id="1.10.10.410">
    <property type="match status" value="1"/>
</dbReference>
<keyword evidence="2" id="KW-1185">Reference proteome</keyword>
<dbReference type="Proteomes" id="UP000252174">
    <property type="component" value="Unassembled WGS sequence"/>
</dbReference>
<reference evidence="1 2" key="1">
    <citation type="submission" date="2018-07" db="EMBL/GenBank/DDBJ databases">
        <title>Genomic Encyclopedia of Type Strains, Phase IV (KMG-IV): sequencing the most valuable type-strain genomes for metagenomic binning, comparative biology and taxonomic classification.</title>
        <authorList>
            <person name="Goeker M."/>
        </authorList>
    </citation>
    <scope>NUCLEOTIDE SEQUENCE [LARGE SCALE GENOMIC DNA]</scope>
    <source>
        <strain evidence="1 2">DSM 100911</strain>
    </source>
</reference>
<evidence type="ECO:0000313" key="2">
    <source>
        <dbReference type="Proteomes" id="UP000252174"/>
    </source>
</evidence>
<dbReference type="EMBL" id="QPJU01000001">
    <property type="protein sequence ID" value="RCX11888.1"/>
    <property type="molecule type" value="Genomic_DNA"/>
</dbReference>
<dbReference type="PANTHER" id="PTHR28055:SF1">
    <property type="entry name" value="ALTERED INHERITANCE OF MITOCHONDRIA PROTEIN 41, MITOCHONDRIAL"/>
    <property type="match status" value="1"/>
</dbReference>
<dbReference type="InterPro" id="IPR003789">
    <property type="entry name" value="Asn/Gln_tRNA_amidoTrase-B-like"/>
</dbReference>
<dbReference type="AlphaFoldDB" id="A0A369AU70"/>
<accession>A0A369AU70</accession>
<evidence type="ECO:0000313" key="1">
    <source>
        <dbReference type="EMBL" id="RCX11888.1"/>
    </source>
</evidence>
<name>A0A369AU70_9BURK</name>
<gene>
    <name evidence="1" type="ORF">DFR45_101422</name>
</gene>
<evidence type="ECO:0008006" key="3">
    <source>
        <dbReference type="Google" id="ProtNLM"/>
    </source>
</evidence>
<organism evidence="1 2">
    <name type="scientific">Extensimonas vulgaris</name>
    <dbReference type="NCBI Taxonomy" id="1031594"/>
    <lineage>
        <taxon>Bacteria</taxon>
        <taxon>Pseudomonadati</taxon>
        <taxon>Pseudomonadota</taxon>
        <taxon>Betaproteobacteria</taxon>
        <taxon>Burkholderiales</taxon>
        <taxon>Comamonadaceae</taxon>
        <taxon>Extensimonas</taxon>
    </lineage>
</organism>
<dbReference type="PANTHER" id="PTHR28055">
    <property type="entry name" value="ALTERED INHERITANCE OF MITOCHONDRIA PROTEIN 41, MITOCHONDRIAL"/>
    <property type="match status" value="1"/>
</dbReference>
<sequence>MSLKDQITEDMKAAMRAKDSARLGAIRLLLAAIKQKEVDERITLDDAAVVAVVDKMIKQRKDSIAAFEQAGRQDLADKEKAELEVLQAYLPARLSAEEVQAAVQAVVAEVGAELGRKPGPADMGKLMGAAKARLAGKADMGQVSAAVKAALAG</sequence>
<proteinExistence type="predicted"/>
<dbReference type="Gene3D" id="1.10.1510.10">
    <property type="entry name" value="Uncharacterised protein YqeY/AIM41 PF09424, N-terminal domain"/>
    <property type="match status" value="1"/>
</dbReference>
<protein>
    <recommendedName>
        <fullName evidence="3">Glutamyl-tRNA amidotransferase</fullName>
    </recommendedName>
</protein>
<comment type="caution">
    <text evidence="1">The sequence shown here is derived from an EMBL/GenBank/DDBJ whole genome shotgun (WGS) entry which is preliminary data.</text>
</comment>
<dbReference type="SUPFAM" id="SSF89095">
    <property type="entry name" value="GatB/YqeY motif"/>
    <property type="match status" value="1"/>
</dbReference>
<dbReference type="InterPro" id="IPR023168">
    <property type="entry name" value="GatB_Yqey_C_2"/>
</dbReference>